<evidence type="ECO:0000256" key="3">
    <source>
        <dbReference type="ARBA" id="ARBA00022741"/>
    </source>
</evidence>
<proteinExistence type="inferred from homology"/>
<comment type="caution">
    <text evidence="9">The sequence shown here is derived from an EMBL/GenBank/DDBJ whole genome shotgun (WGS) entry which is preliminary data.</text>
</comment>
<dbReference type="InterPro" id="IPR003439">
    <property type="entry name" value="ABC_transporter-like_ATP-bd"/>
</dbReference>
<dbReference type="RefSeq" id="WP_063708531.1">
    <property type="nucleotide sequence ID" value="NZ_LUUB01000120.1"/>
</dbReference>
<dbReference type="EMBL" id="LUUB01000120">
    <property type="protein sequence ID" value="OAE99056.1"/>
    <property type="molecule type" value="Genomic_DNA"/>
</dbReference>
<evidence type="ECO:0000313" key="10">
    <source>
        <dbReference type="Proteomes" id="UP000076959"/>
    </source>
</evidence>
<evidence type="ECO:0000259" key="8">
    <source>
        <dbReference type="PROSITE" id="PS50893"/>
    </source>
</evidence>
<dbReference type="GO" id="GO:0016887">
    <property type="term" value="F:ATP hydrolysis activity"/>
    <property type="evidence" value="ECO:0007669"/>
    <property type="project" value="InterPro"/>
</dbReference>
<dbReference type="Pfam" id="PF00005">
    <property type="entry name" value="ABC_tran"/>
    <property type="match status" value="1"/>
</dbReference>
<evidence type="ECO:0000313" key="9">
    <source>
        <dbReference type="EMBL" id="OAE99056.1"/>
    </source>
</evidence>
<comment type="function">
    <text evidence="6">Involved in beta-(1--&gt;2)glucan export. Transmembrane domains (TMD) form a pore in the inner membrane and the ATP-binding domain (NBD) is responsible for energy generation.</text>
</comment>
<dbReference type="InterPro" id="IPR017871">
    <property type="entry name" value="ABC_transporter-like_CS"/>
</dbReference>
<comment type="similarity">
    <text evidence="7">Belongs to the ABC transporter superfamily. Macrolide exporter (TC 3.A.1.122) family.</text>
</comment>
<accession>A0A176Y908</accession>
<dbReference type="InterPro" id="IPR003593">
    <property type="entry name" value="AAA+_ATPase"/>
</dbReference>
<dbReference type="PANTHER" id="PTHR24220:SF86">
    <property type="entry name" value="ABC TRANSPORTER ABCH.1"/>
    <property type="match status" value="1"/>
</dbReference>
<dbReference type="CDD" id="cd03255">
    <property type="entry name" value="ABC_MJ0796_LolCDE_FtsE"/>
    <property type="match status" value="1"/>
</dbReference>
<evidence type="ECO:0000256" key="1">
    <source>
        <dbReference type="ARBA" id="ARBA00022448"/>
    </source>
</evidence>
<sequence length="243" mass="26222">MQPLVRTAGLSKHYPCGGAIVRAVSNVSLAIEHGEFVAIRGRSGSGKSTLMNLLGLLDRPDFGDYALNGREVAGLSEDRRAAIRRHDIGFVFQVPALLPRATALENVELPLVYAGIPPSRRRRAAKDALERVGLADRGHHWPNQLSGGEQQRVVIARATVNDPALILADEPTGSLDSATSDEILSLFETLHRDGRTIIVITHATDVADRARRQITLHDGRVIKDAEVTTKNSPLNAAALDSSP</sequence>
<dbReference type="GO" id="GO:0005524">
    <property type="term" value="F:ATP binding"/>
    <property type="evidence" value="ECO:0007669"/>
    <property type="project" value="UniProtKB-KW"/>
</dbReference>
<evidence type="ECO:0000256" key="5">
    <source>
        <dbReference type="ARBA" id="ARBA00022967"/>
    </source>
</evidence>
<name>A0A176Y908_9BRAD</name>
<evidence type="ECO:0000256" key="6">
    <source>
        <dbReference type="ARBA" id="ARBA00024722"/>
    </source>
</evidence>
<gene>
    <name evidence="9" type="ORF">AYJ54_33905</name>
</gene>
<reference evidence="9 10" key="1">
    <citation type="submission" date="2016-03" db="EMBL/GenBank/DDBJ databases">
        <title>Draft Genome Sequence of the Strain BR 10245 (Bradyrhizobium sp.) isolated from nodules of Centrolobium paraense.</title>
        <authorList>
            <person name="Simoes-Araujo J.L.Sr."/>
            <person name="Barauna A.C."/>
            <person name="Silva K."/>
            <person name="Zilli J.E."/>
        </authorList>
    </citation>
    <scope>NUCLEOTIDE SEQUENCE [LARGE SCALE GENOMIC DNA]</scope>
    <source>
        <strain evidence="9 10">BR 10245</strain>
    </source>
</reference>
<dbReference type="GO" id="GO:0022857">
    <property type="term" value="F:transmembrane transporter activity"/>
    <property type="evidence" value="ECO:0007669"/>
    <property type="project" value="UniProtKB-ARBA"/>
</dbReference>
<dbReference type="Proteomes" id="UP000076959">
    <property type="component" value="Unassembled WGS sequence"/>
</dbReference>
<dbReference type="PROSITE" id="PS50893">
    <property type="entry name" value="ABC_TRANSPORTER_2"/>
    <property type="match status" value="1"/>
</dbReference>
<dbReference type="GO" id="GO:0005886">
    <property type="term" value="C:plasma membrane"/>
    <property type="evidence" value="ECO:0007669"/>
    <property type="project" value="TreeGrafter"/>
</dbReference>
<dbReference type="PROSITE" id="PS00211">
    <property type="entry name" value="ABC_TRANSPORTER_1"/>
    <property type="match status" value="1"/>
</dbReference>
<evidence type="ECO:0000256" key="7">
    <source>
        <dbReference type="ARBA" id="ARBA00038388"/>
    </source>
</evidence>
<keyword evidence="10" id="KW-1185">Reference proteome</keyword>
<dbReference type="SMART" id="SM00382">
    <property type="entry name" value="AAA"/>
    <property type="match status" value="1"/>
</dbReference>
<dbReference type="AlphaFoldDB" id="A0A176Y908"/>
<evidence type="ECO:0000256" key="4">
    <source>
        <dbReference type="ARBA" id="ARBA00022840"/>
    </source>
</evidence>
<keyword evidence="5" id="KW-1278">Translocase</keyword>
<evidence type="ECO:0000256" key="2">
    <source>
        <dbReference type="ARBA" id="ARBA00022519"/>
    </source>
</evidence>
<keyword evidence="2" id="KW-1003">Cell membrane</keyword>
<keyword evidence="3" id="KW-0547">Nucleotide-binding</keyword>
<dbReference type="InterPro" id="IPR015854">
    <property type="entry name" value="ABC_transpr_LolD-like"/>
</dbReference>
<dbReference type="GO" id="GO:0098796">
    <property type="term" value="C:membrane protein complex"/>
    <property type="evidence" value="ECO:0007669"/>
    <property type="project" value="UniProtKB-ARBA"/>
</dbReference>
<dbReference type="STRING" id="1505087.AYJ54_33905"/>
<dbReference type="OrthoDB" id="9786950at2"/>
<feature type="domain" description="ABC transporter" evidence="8">
    <location>
        <begin position="5"/>
        <end position="243"/>
    </location>
</feature>
<protein>
    <submittedName>
        <fullName evidence="9">Macrolide ABC transporter ATP-binding protein</fullName>
    </submittedName>
</protein>
<organism evidence="9 10">
    <name type="scientific">Bradyrhizobium centrolobii</name>
    <dbReference type="NCBI Taxonomy" id="1505087"/>
    <lineage>
        <taxon>Bacteria</taxon>
        <taxon>Pseudomonadati</taxon>
        <taxon>Pseudomonadota</taxon>
        <taxon>Alphaproteobacteria</taxon>
        <taxon>Hyphomicrobiales</taxon>
        <taxon>Nitrobacteraceae</taxon>
        <taxon>Bradyrhizobium</taxon>
    </lineage>
</organism>
<dbReference type="InterPro" id="IPR017911">
    <property type="entry name" value="MacB-like_ATP-bd"/>
</dbReference>
<keyword evidence="1" id="KW-0813">Transport</keyword>
<dbReference type="PANTHER" id="PTHR24220">
    <property type="entry name" value="IMPORT ATP-BINDING PROTEIN"/>
    <property type="match status" value="1"/>
</dbReference>
<keyword evidence="2" id="KW-0472">Membrane</keyword>
<keyword evidence="2" id="KW-0997">Cell inner membrane</keyword>
<dbReference type="SUPFAM" id="SSF52540">
    <property type="entry name" value="P-loop containing nucleoside triphosphate hydrolases"/>
    <property type="match status" value="1"/>
</dbReference>
<dbReference type="FunFam" id="3.40.50.300:FF:000032">
    <property type="entry name" value="Export ABC transporter ATP-binding protein"/>
    <property type="match status" value="1"/>
</dbReference>
<dbReference type="InterPro" id="IPR027417">
    <property type="entry name" value="P-loop_NTPase"/>
</dbReference>
<keyword evidence="4 9" id="KW-0067">ATP-binding</keyword>
<dbReference type="Gene3D" id="3.40.50.300">
    <property type="entry name" value="P-loop containing nucleotide triphosphate hydrolases"/>
    <property type="match status" value="1"/>
</dbReference>